<evidence type="ECO:0000313" key="10">
    <source>
        <dbReference type="Proteomes" id="UP000007801"/>
    </source>
</evidence>
<comment type="subcellular location">
    <subcellularLocation>
        <location evidence="1">Membrane</location>
        <topology evidence="1">Multi-pass membrane protein</topology>
    </subcellularLocation>
</comment>
<keyword evidence="3 6" id="KW-0812">Transmembrane</keyword>
<dbReference type="HOGENOM" id="CLU_006116_3_0_1"/>
<feature type="domain" description="SPX" evidence="8">
    <location>
        <begin position="1"/>
        <end position="168"/>
    </location>
</feature>
<dbReference type="InParanoid" id="B3ML53"/>
<evidence type="ECO:0000256" key="1">
    <source>
        <dbReference type="ARBA" id="ARBA00004141"/>
    </source>
</evidence>
<evidence type="ECO:0000313" key="9">
    <source>
        <dbReference type="EMBL" id="EDV31671.1"/>
    </source>
</evidence>
<dbReference type="AlphaFoldDB" id="B3ML53"/>
<dbReference type="PROSITE" id="PS51380">
    <property type="entry name" value="EXS"/>
    <property type="match status" value="1"/>
</dbReference>
<dbReference type="FunCoup" id="B3ML53">
    <property type="interactions" value="6"/>
</dbReference>
<comment type="similarity">
    <text evidence="2">Belongs to the SYG1 (TC 2.A.94) family.</text>
</comment>
<dbReference type="SMR" id="B3ML53"/>
<name>B3ML53_DROAN</name>
<dbReference type="Pfam" id="PF03105">
    <property type="entry name" value="SPX"/>
    <property type="match status" value="2"/>
</dbReference>
<evidence type="ECO:0000256" key="4">
    <source>
        <dbReference type="ARBA" id="ARBA00022989"/>
    </source>
</evidence>
<feature type="transmembrane region" description="Helical" evidence="6">
    <location>
        <begin position="302"/>
        <end position="325"/>
    </location>
</feature>
<dbReference type="KEGG" id="dan:6498279"/>
<feature type="transmembrane region" description="Helical" evidence="6">
    <location>
        <begin position="558"/>
        <end position="579"/>
    </location>
</feature>
<dbReference type="GO" id="GO:0005886">
    <property type="term" value="C:plasma membrane"/>
    <property type="evidence" value="ECO:0007669"/>
    <property type="project" value="TreeGrafter"/>
</dbReference>
<evidence type="ECO:0000256" key="5">
    <source>
        <dbReference type="ARBA" id="ARBA00023136"/>
    </source>
</evidence>
<dbReference type="InterPro" id="IPR004342">
    <property type="entry name" value="EXS_C"/>
</dbReference>
<evidence type="ECO:0000259" key="8">
    <source>
        <dbReference type="PROSITE" id="PS51382"/>
    </source>
</evidence>
<dbReference type="OMA" id="LMVPEWR"/>
<dbReference type="Pfam" id="PF03124">
    <property type="entry name" value="EXS"/>
    <property type="match status" value="1"/>
</dbReference>
<feature type="transmembrane region" description="Helical" evidence="6">
    <location>
        <begin position="453"/>
        <end position="471"/>
    </location>
</feature>
<keyword evidence="5 6" id="KW-0472">Membrane</keyword>
<dbReference type="GO" id="GO:0000822">
    <property type="term" value="F:inositol hexakisphosphate binding"/>
    <property type="evidence" value="ECO:0007669"/>
    <property type="project" value="TreeGrafter"/>
</dbReference>
<reference evidence="9 10" key="1">
    <citation type="journal article" date="2007" name="Nature">
        <title>Evolution of genes and genomes on the Drosophila phylogeny.</title>
        <authorList>
            <consortium name="Drosophila 12 Genomes Consortium"/>
            <person name="Clark A.G."/>
            <person name="Eisen M.B."/>
            <person name="Smith D.R."/>
            <person name="Bergman C.M."/>
            <person name="Oliver B."/>
            <person name="Markow T.A."/>
            <person name="Kaufman T.C."/>
            <person name="Kellis M."/>
            <person name="Gelbart W."/>
            <person name="Iyer V.N."/>
            <person name="Pollard D.A."/>
            <person name="Sackton T.B."/>
            <person name="Larracuente A.M."/>
            <person name="Singh N.D."/>
            <person name="Abad J.P."/>
            <person name="Abt D.N."/>
            <person name="Adryan B."/>
            <person name="Aguade M."/>
            <person name="Akashi H."/>
            <person name="Anderson W.W."/>
            <person name="Aquadro C.F."/>
            <person name="Ardell D.H."/>
            <person name="Arguello R."/>
            <person name="Artieri C.G."/>
            <person name="Barbash D.A."/>
            <person name="Barker D."/>
            <person name="Barsanti P."/>
            <person name="Batterham P."/>
            <person name="Batzoglou S."/>
            <person name="Begun D."/>
            <person name="Bhutkar A."/>
            <person name="Blanco E."/>
            <person name="Bosak S.A."/>
            <person name="Bradley R.K."/>
            <person name="Brand A.D."/>
            <person name="Brent M.R."/>
            <person name="Brooks A.N."/>
            <person name="Brown R.H."/>
            <person name="Butlin R.K."/>
            <person name="Caggese C."/>
            <person name="Calvi B.R."/>
            <person name="Bernardo de Carvalho A."/>
            <person name="Caspi A."/>
            <person name="Castrezana S."/>
            <person name="Celniker S.E."/>
            <person name="Chang J.L."/>
            <person name="Chapple C."/>
            <person name="Chatterji S."/>
            <person name="Chinwalla A."/>
            <person name="Civetta A."/>
            <person name="Clifton S.W."/>
            <person name="Comeron J.M."/>
            <person name="Costello J.C."/>
            <person name="Coyne J.A."/>
            <person name="Daub J."/>
            <person name="David R.G."/>
            <person name="Delcher A.L."/>
            <person name="Delehaunty K."/>
            <person name="Do C.B."/>
            <person name="Ebling H."/>
            <person name="Edwards K."/>
            <person name="Eickbush T."/>
            <person name="Evans J.D."/>
            <person name="Filipski A."/>
            <person name="Findeiss S."/>
            <person name="Freyhult E."/>
            <person name="Fulton L."/>
            <person name="Fulton R."/>
            <person name="Garcia A.C."/>
            <person name="Gardiner A."/>
            <person name="Garfield D.A."/>
            <person name="Garvin B.E."/>
            <person name="Gibson G."/>
            <person name="Gilbert D."/>
            <person name="Gnerre S."/>
            <person name="Godfrey J."/>
            <person name="Good R."/>
            <person name="Gotea V."/>
            <person name="Gravely B."/>
            <person name="Greenberg A.J."/>
            <person name="Griffiths-Jones S."/>
            <person name="Gross S."/>
            <person name="Guigo R."/>
            <person name="Gustafson E.A."/>
            <person name="Haerty W."/>
            <person name="Hahn M.W."/>
            <person name="Halligan D.L."/>
            <person name="Halpern A.L."/>
            <person name="Halter G.M."/>
            <person name="Han M.V."/>
            <person name="Heger A."/>
            <person name="Hillier L."/>
            <person name="Hinrichs A.S."/>
            <person name="Holmes I."/>
            <person name="Hoskins R.A."/>
            <person name="Hubisz M.J."/>
            <person name="Hultmark D."/>
            <person name="Huntley M.A."/>
            <person name="Jaffe D.B."/>
            <person name="Jagadeeshan S."/>
            <person name="Jeck W.R."/>
            <person name="Johnson J."/>
            <person name="Jones C.D."/>
            <person name="Jordan W.C."/>
            <person name="Karpen G.H."/>
            <person name="Kataoka E."/>
            <person name="Keightley P.D."/>
            <person name="Kheradpour P."/>
            <person name="Kirkness E.F."/>
            <person name="Koerich L.B."/>
            <person name="Kristiansen K."/>
            <person name="Kudrna D."/>
            <person name="Kulathinal R.J."/>
            <person name="Kumar S."/>
            <person name="Kwok R."/>
            <person name="Lander E."/>
            <person name="Langley C.H."/>
            <person name="Lapoint R."/>
            <person name="Lazzaro B.P."/>
            <person name="Lee S.J."/>
            <person name="Levesque L."/>
            <person name="Li R."/>
            <person name="Lin C.F."/>
            <person name="Lin M.F."/>
            <person name="Lindblad-Toh K."/>
            <person name="Llopart A."/>
            <person name="Long M."/>
            <person name="Low L."/>
            <person name="Lozovsky E."/>
            <person name="Lu J."/>
            <person name="Luo M."/>
            <person name="Machado C.A."/>
            <person name="Makalowski W."/>
            <person name="Marzo M."/>
            <person name="Matsuda M."/>
            <person name="Matzkin L."/>
            <person name="McAllister B."/>
            <person name="McBride C.S."/>
            <person name="McKernan B."/>
            <person name="McKernan K."/>
            <person name="Mendez-Lago M."/>
            <person name="Minx P."/>
            <person name="Mollenhauer M.U."/>
            <person name="Montooth K."/>
            <person name="Mount S.M."/>
            <person name="Mu X."/>
            <person name="Myers E."/>
            <person name="Negre B."/>
            <person name="Newfeld S."/>
            <person name="Nielsen R."/>
            <person name="Noor M.A."/>
            <person name="O'Grady P."/>
            <person name="Pachter L."/>
            <person name="Papaceit M."/>
            <person name="Parisi M.J."/>
            <person name="Parisi M."/>
            <person name="Parts L."/>
            <person name="Pedersen J.S."/>
            <person name="Pesole G."/>
            <person name="Phillippy A.M."/>
            <person name="Ponting C.P."/>
            <person name="Pop M."/>
            <person name="Porcelli D."/>
            <person name="Powell J.R."/>
            <person name="Prohaska S."/>
            <person name="Pruitt K."/>
            <person name="Puig M."/>
            <person name="Quesneville H."/>
            <person name="Ram K.R."/>
            <person name="Rand D."/>
            <person name="Rasmussen M.D."/>
            <person name="Reed L.K."/>
            <person name="Reenan R."/>
            <person name="Reily A."/>
            <person name="Remington K.A."/>
            <person name="Rieger T.T."/>
            <person name="Ritchie M.G."/>
            <person name="Robin C."/>
            <person name="Rogers Y.H."/>
            <person name="Rohde C."/>
            <person name="Rozas J."/>
            <person name="Rubenfield M.J."/>
            <person name="Ruiz A."/>
            <person name="Russo S."/>
            <person name="Salzberg S.L."/>
            <person name="Sanchez-Gracia A."/>
            <person name="Saranga D.J."/>
            <person name="Sato H."/>
            <person name="Schaeffer S.W."/>
            <person name="Schatz M.C."/>
            <person name="Schlenke T."/>
            <person name="Schwartz R."/>
            <person name="Segarra C."/>
            <person name="Singh R.S."/>
            <person name="Sirot L."/>
            <person name="Sirota M."/>
            <person name="Sisneros N.B."/>
            <person name="Smith C.D."/>
            <person name="Smith T.F."/>
            <person name="Spieth J."/>
            <person name="Stage D.E."/>
            <person name="Stark A."/>
            <person name="Stephan W."/>
            <person name="Strausberg R.L."/>
            <person name="Strempel S."/>
            <person name="Sturgill D."/>
            <person name="Sutton G."/>
            <person name="Sutton G.G."/>
            <person name="Tao W."/>
            <person name="Teichmann S."/>
            <person name="Tobari Y.N."/>
            <person name="Tomimura Y."/>
            <person name="Tsolas J.M."/>
            <person name="Valente V.L."/>
            <person name="Venter E."/>
            <person name="Venter J.C."/>
            <person name="Vicario S."/>
            <person name="Vieira F.G."/>
            <person name="Vilella A.J."/>
            <person name="Villasante A."/>
            <person name="Walenz B."/>
            <person name="Wang J."/>
            <person name="Wasserman M."/>
            <person name="Watts T."/>
            <person name="Wilson D."/>
            <person name="Wilson R.K."/>
            <person name="Wing R.A."/>
            <person name="Wolfner M.F."/>
            <person name="Wong A."/>
            <person name="Wong G.K."/>
            <person name="Wu C.I."/>
            <person name="Wu G."/>
            <person name="Yamamoto D."/>
            <person name="Yang H.P."/>
            <person name="Yang S.P."/>
            <person name="Yorke J.A."/>
            <person name="Yoshida K."/>
            <person name="Zdobnov E."/>
            <person name="Zhang P."/>
            <person name="Zhang Y."/>
            <person name="Zimin A.V."/>
            <person name="Baldwin J."/>
            <person name="Abdouelleil A."/>
            <person name="Abdulkadir J."/>
            <person name="Abebe A."/>
            <person name="Abera B."/>
            <person name="Abreu J."/>
            <person name="Acer S.C."/>
            <person name="Aftuck L."/>
            <person name="Alexander A."/>
            <person name="An P."/>
            <person name="Anderson E."/>
            <person name="Anderson S."/>
            <person name="Arachi H."/>
            <person name="Azer M."/>
            <person name="Bachantsang P."/>
            <person name="Barry A."/>
            <person name="Bayul T."/>
            <person name="Berlin A."/>
            <person name="Bessette D."/>
            <person name="Bloom T."/>
            <person name="Blye J."/>
            <person name="Boguslavskiy L."/>
            <person name="Bonnet C."/>
            <person name="Boukhgalter B."/>
            <person name="Bourzgui I."/>
            <person name="Brown A."/>
            <person name="Cahill P."/>
            <person name="Channer S."/>
            <person name="Cheshatsang Y."/>
            <person name="Chuda L."/>
            <person name="Citroen M."/>
            <person name="Collymore A."/>
            <person name="Cooke P."/>
            <person name="Costello M."/>
            <person name="D'Aco K."/>
            <person name="Daza R."/>
            <person name="De Haan G."/>
            <person name="DeGray S."/>
            <person name="DeMaso C."/>
            <person name="Dhargay N."/>
            <person name="Dooley K."/>
            <person name="Dooley E."/>
            <person name="Doricent M."/>
            <person name="Dorje P."/>
            <person name="Dorjee K."/>
            <person name="Dupes A."/>
            <person name="Elong R."/>
            <person name="Falk J."/>
            <person name="Farina A."/>
            <person name="Faro S."/>
            <person name="Ferguson D."/>
            <person name="Fisher S."/>
            <person name="Foley C.D."/>
            <person name="Franke A."/>
            <person name="Friedrich D."/>
            <person name="Gadbois L."/>
            <person name="Gearin G."/>
            <person name="Gearin C.R."/>
            <person name="Giannoukos G."/>
            <person name="Goode T."/>
            <person name="Graham J."/>
            <person name="Grandbois E."/>
            <person name="Grewal S."/>
            <person name="Gyaltsen K."/>
            <person name="Hafez N."/>
            <person name="Hagos B."/>
            <person name="Hall J."/>
            <person name="Henson C."/>
            <person name="Hollinger A."/>
            <person name="Honan T."/>
            <person name="Huard M.D."/>
            <person name="Hughes L."/>
            <person name="Hurhula B."/>
            <person name="Husby M.E."/>
            <person name="Kamat A."/>
            <person name="Kanga B."/>
            <person name="Kashin S."/>
            <person name="Khazanovich D."/>
            <person name="Kisner P."/>
            <person name="Lance K."/>
            <person name="Lara M."/>
            <person name="Lee W."/>
            <person name="Lennon N."/>
            <person name="Letendre F."/>
            <person name="LeVine R."/>
            <person name="Lipovsky A."/>
            <person name="Liu X."/>
            <person name="Liu J."/>
            <person name="Liu S."/>
            <person name="Lokyitsang T."/>
            <person name="Lokyitsang Y."/>
            <person name="Lubonja R."/>
            <person name="Lui A."/>
            <person name="MacDonald P."/>
            <person name="Magnisalis V."/>
            <person name="Maru K."/>
            <person name="Matthews C."/>
            <person name="McCusker W."/>
            <person name="McDonough S."/>
            <person name="Mehta T."/>
            <person name="Meldrim J."/>
            <person name="Meneus L."/>
            <person name="Mihai O."/>
            <person name="Mihalev A."/>
            <person name="Mihova T."/>
            <person name="Mittelman R."/>
            <person name="Mlenga V."/>
            <person name="Montmayeur A."/>
            <person name="Mulrain L."/>
            <person name="Navidi A."/>
            <person name="Naylor J."/>
            <person name="Negash T."/>
            <person name="Nguyen T."/>
            <person name="Nguyen N."/>
            <person name="Nicol R."/>
            <person name="Norbu C."/>
            <person name="Norbu N."/>
            <person name="Novod N."/>
            <person name="O'Neill B."/>
            <person name="Osman S."/>
            <person name="Markiewicz E."/>
            <person name="Oyono O.L."/>
            <person name="Patti C."/>
            <person name="Phunkhang P."/>
            <person name="Pierre F."/>
            <person name="Priest M."/>
            <person name="Raghuraman S."/>
            <person name="Rege F."/>
            <person name="Reyes R."/>
            <person name="Rise C."/>
            <person name="Rogov P."/>
            <person name="Ross K."/>
            <person name="Ryan E."/>
            <person name="Settipalli S."/>
            <person name="Shea T."/>
            <person name="Sherpa N."/>
            <person name="Shi L."/>
            <person name="Shih D."/>
            <person name="Sparrow T."/>
            <person name="Spaulding J."/>
            <person name="Stalker J."/>
            <person name="Stange-Thomann N."/>
            <person name="Stavropoulos S."/>
            <person name="Stone C."/>
            <person name="Strader C."/>
            <person name="Tesfaye S."/>
            <person name="Thomson T."/>
            <person name="Thoulutsang Y."/>
            <person name="Thoulutsang D."/>
            <person name="Topham K."/>
            <person name="Topping I."/>
            <person name="Tsamla T."/>
            <person name="Vassiliev H."/>
            <person name="Vo A."/>
            <person name="Wangchuk T."/>
            <person name="Wangdi T."/>
            <person name="Weiand M."/>
            <person name="Wilkinson J."/>
            <person name="Wilson A."/>
            <person name="Yadav S."/>
            <person name="Young G."/>
            <person name="Yu Q."/>
            <person name="Zembek L."/>
            <person name="Zhong D."/>
            <person name="Zimmer A."/>
            <person name="Zwirko Z."/>
            <person name="Jaffe D.B."/>
            <person name="Alvarez P."/>
            <person name="Brockman W."/>
            <person name="Butler J."/>
            <person name="Chin C."/>
            <person name="Gnerre S."/>
            <person name="Grabherr M."/>
            <person name="Kleber M."/>
            <person name="Mauceli E."/>
            <person name="MacCallum I."/>
        </authorList>
    </citation>
    <scope>NUCLEOTIDE SEQUENCE [LARGE SCALE GENOMIC DNA]</scope>
    <source>
        <strain evidence="10">Tucson 14024-0371.13</strain>
    </source>
</reference>
<feature type="transmembrane region" description="Helical" evidence="6">
    <location>
        <begin position="532"/>
        <end position="552"/>
    </location>
</feature>
<keyword evidence="4 6" id="KW-1133">Transmembrane helix</keyword>
<dbReference type="EMBL" id="CH902620">
    <property type="protein sequence ID" value="EDV31671.1"/>
    <property type="molecule type" value="Genomic_DNA"/>
</dbReference>
<sequence>MKFGKTFESLLTAEWRQQYIRYNALKAMIMQAVEEAPDPAEASSTEINMYYTEFENHFFHTCVKELTRVNNFFSHKEAEAQRKLATLKYELTVGRGHGQQGPRGSKVEIDEAHISRAKRRKLPLAMSEFYLSLIMLQNYQALNHTAFRKICKKYDKHIKSSAATRWYEGTVLQAPFVKTSVLVEMITAVEELYTEYLTNGDRSKAMAKLRVPPLGQPTPPVQVFFAAFFLGLFLVSATICLLSLLTLNLSDEFRFMFYSLYRGLVGGMLFSFILVIDVHIWQKMGVNHILIFEVERRKALGAVKGLLICSSMGYMCTLGILLYLFNEEFYIKDPYLIPLANTIIGFSLLLNPIPILFSSARFWLMRTFGRVILAPFYEVKFVDFWIADQWNSLIICSVDLYYQLRFYFRYFWGSENTFEFEPDYAVAVIRCLPSWCRFAQCLRRYIDSKAFSIEYLLNAIKYVLTMTNVILSTIQMNTNHNYGHLFQNPWTWAYLIMSLINSTYSLSWDLLMDFGLFRIWKGENIFLRESLVYPKSLYYFAIVENVLLRFAWILEFTLVYLGILKAFNGKSLLLFLEIFRRLIWNLLRLENEHLNNCGKFRATRDIFITSLHPKAEKDLEKMMDESETGIRESSEKKYD</sequence>
<evidence type="ECO:0000259" key="7">
    <source>
        <dbReference type="PROSITE" id="PS51380"/>
    </source>
</evidence>
<dbReference type="PROSITE" id="PS51382">
    <property type="entry name" value="SPX"/>
    <property type="match status" value="1"/>
</dbReference>
<feature type="domain" description="EXS" evidence="7">
    <location>
        <begin position="417"/>
        <end position="620"/>
    </location>
</feature>
<dbReference type="GO" id="GO:0016036">
    <property type="term" value="P:cellular response to phosphate starvation"/>
    <property type="evidence" value="ECO:0007669"/>
    <property type="project" value="TreeGrafter"/>
</dbReference>
<gene>
    <name evidence="9" type="primary">Dana\GF15471</name>
    <name evidence="9" type="synonym">dana_GLEANR_16237</name>
    <name evidence="9" type="ORF">GF15471</name>
</gene>
<evidence type="ECO:0000256" key="2">
    <source>
        <dbReference type="ARBA" id="ARBA00009665"/>
    </source>
</evidence>
<dbReference type="Proteomes" id="UP000007801">
    <property type="component" value="Unassembled WGS sequence"/>
</dbReference>
<accession>B3ML53</accession>
<feature type="transmembrane region" description="Helical" evidence="6">
    <location>
        <begin position="259"/>
        <end position="281"/>
    </location>
</feature>
<feature type="transmembrane region" description="Helical" evidence="6">
    <location>
        <begin position="337"/>
        <end position="357"/>
    </location>
</feature>
<dbReference type="eggNOG" id="KOG1162">
    <property type="taxonomic scope" value="Eukaryota"/>
</dbReference>
<feature type="transmembrane region" description="Helical" evidence="6">
    <location>
        <begin position="223"/>
        <end position="247"/>
    </location>
</feature>
<dbReference type="GO" id="GO:0005794">
    <property type="term" value="C:Golgi apparatus"/>
    <property type="evidence" value="ECO:0007669"/>
    <property type="project" value="TreeGrafter"/>
</dbReference>
<dbReference type="PhylomeDB" id="B3ML53"/>
<dbReference type="GO" id="GO:0006817">
    <property type="term" value="P:phosphate ion transport"/>
    <property type="evidence" value="ECO:0007669"/>
    <property type="project" value="TreeGrafter"/>
</dbReference>
<evidence type="ECO:0000256" key="3">
    <source>
        <dbReference type="ARBA" id="ARBA00022692"/>
    </source>
</evidence>
<dbReference type="CDD" id="cd14477">
    <property type="entry name" value="SPX_XPR1_like"/>
    <property type="match status" value="1"/>
</dbReference>
<organism evidence="9 10">
    <name type="scientific">Drosophila ananassae</name>
    <name type="common">Fruit fly</name>
    <dbReference type="NCBI Taxonomy" id="7217"/>
    <lineage>
        <taxon>Eukaryota</taxon>
        <taxon>Metazoa</taxon>
        <taxon>Ecdysozoa</taxon>
        <taxon>Arthropoda</taxon>
        <taxon>Hexapoda</taxon>
        <taxon>Insecta</taxon>
        <taxon>Pterygota</taxon>
        <taxon>Neoptera</taxon>
        <taxon>Endopterygota</taxon>
        <taxon>Diptera</taxon>
        <taxon>Brachycera</taxon>
        <taxon>Muscomorpha</taxon>
        <taxon>Ephydroidea</taxon>
        <taxon>Drosophilidae</taxon>
        <taxon>Drosophila</taxon>
        <taxon>Sophophora</taxon>
    </lineage>
</organism>
<keyword evidence="10" id="KW-1185">Reference proteome</keyword>
<dbReference type="GeneID" id="6498279"/>
<dbReference type="OrthoDB" id="9970435at2759"/>
<dbReference type="InterPro" id="IPR004331">
    <property type="entry name" value="SPX_dom"/>
</dbReference>
<dbReference type="PANTHER" id="PTHR10783:SF127">
    <property type="entry name" value="LD30826P-RELATED"/>
    <property type="match status" value="1"/>
</dbReference>
<protein>
    <submittedName>
        <fullName evidence="9">Uncharacterized protein, isoform A</fullName>
    </submittedName>
</protein>
<proteinExistence type="inferred from homology"/>
<dbReference type="PANTHER" id="PTHR10783">
    <property type="entry name" value="XENOTROPIC AND POLYTROPIC RETROVIRUS RECEPTOR 1-RELATED"/>
    <property type="match status" value="1"/>
</dbReference>
<evidence type="ECO:0000256" key="6">
    <source>
        <dbReference type="SAM" id="Phobius"/>
    </source>
</evidence>
<feature type="transmembrane region" description="Helical" evidence="6">
    <location>
        <begin position="491"/>
        <end position="511"/>
    </location>
</feature>